<organism evidence="2 3">
    <name type="scientific">Candidatus Zambryskibacteria bacterium RIFCSPLOWO2_12_FULL_39_16</name>
    <dbReference type="NCBI Taxonomy" id="1802775"/>
    <lineage>
        <taxon>Bacteria</taxon>
        <taxon>Candidatus Zambryskiibacteriota</taxon>
    </lineage>
</organism>
<gene>
    <name evidence="2" type="ORF">A3G46_01835</name>
</gene>
<evidence type="ECO:0000313" key="2">
    <source>
        <dbReference type="EMBL" id="OHB11952.1"/>
    </source>
</evidence>
<dbReference type="Proteomes" id="UP000177276">
    <property type="component" value="Unassembled WGS sequence"/>
</dbReference>
<name>A0A1G2URK6_9BACT</name>
<comment type="caution">
    <text evidence="2">The sequence shown here is derived from an EMBL/GenBank/DDBJ whole genome shotgun (WGS) entry which is preliminary data.</text>
</comment>
<evidence type="ECO:0000313" key="3">
    <source>
        <dbReference type="Proteomes" id="UP000177276"/>
    </source>
</evidence>
<protein>
    <submittedName>
        <fullName evidence="2">Uncharacterized protein</fullName>
    </submittedName>
</protein>
<evidence type="ECO:0000256" key="1">
    <source>
        <dbReference type="SAM" id="MobiDB-lite"/>
    </source>
</evidence>
<dbReference type="EMBL" id="MHWS01000019">
    <property type="protein sequence ID" value="OHB11952.1"/>
    <property type="molecule type" value="Genomic_DNA"/>
</dbReference>
<dbReference type="AlphaFoldDB" id="A0A1G2URK6"/>
<proteinExistence type="predicted"/>
<feature type="compositionally biased region" description="Basic and acidic residues" evidence="1">
    <location>
        <begin position="1"/>
        <end position="17"/>
    </location>
</feature>
<feature type="region of interest" description="Disordered" evidence="1">
    <location>
        <begin position="1"/>
        <end position="26"/>
    </location>
</feature>
<reference evidence="2 3" key="1">
    <citation type="journal article" date="2016" name="Nat. Commun.">
        <title>Thousands of microbial genomes shed light on interconnected biogeochemical processes in an aquifer system.</title>
        <authorList>
            <person name="Anantharaman K."/>
            <person name="Brown C.T."/>
            <person name="Hug L.A."/>
            <person name="Sharon I."/>
            <person name="Castelle C.J."/>
            <person name="Probst A.J."/>
            <person name="Thomas B.C."/>
            <person name="Singh A."/>
            <person name="Wilkins M.J."/>
            <person name="Karaoz U."/>
            <person name="Brodie E.L."/>
            <person name="Williams K.H."/>
            <person name="Hubbard S.S."/>
            <person name="Banfield J.F."/>
        </authorList>
    </citation>
    <scope>NUCLEOTIDE SEQUENCE [LARGE SCALE GENOMIC DNA]</scope>
</reference>
<accession>A0A1G2URK6</accession>
<sequence length="79" mass="9467">MALHHITKEEVAQLEKEKKRKERAKQSRKRAFIQKWVSLFGKDFPLGLAERQAELLWKTFSKTNHSHPTLEDSRFHILR</sequence>